<sequence>MPVTLNEPLSQLQRHAEDLEYAELINRAVDLKDSVKRLLYVASFACSKHVSASSLYTRSFNPLLGETYEFVDPKKKYRYFAEQIQHHPPMLAICAESPRWTYHGEAATRNVLRMTAIDVNHIGTWFLTLRLLDGTEELYTWRKPGMVVKMPLVSGEPVIEEYGAVNVRNWSTGEVCTIDGFKVDAGSEFRGKVFNELGRLCAELSGCWNETIVGNVFADTERKEEFQKFQIWESNRRRANRVDCLTPFLVGLNDIPRKLRNYIPPTDSRLRPDQRALEDGQCEFADVEKKRLEDLQRKRQRRRKEDKLDYAPRWFKREKCIVTGEDHWSCDREYWRERERSNEERWKSVENIFTA</sequence>
<dbReference type="GO" id="GO:0034727">
    <property type="term" value="P:piecemeal microautophagy of the nucleus"/>
    <property type="evidence" value="ECO:0007669"/>
    <property type="project" value="TreeGrafter"/>
</dbReference>
<dbReference type="GO" id="GO:0005829">
    <property type="term" value="C:cytosol"/>
    <property type="evidence" value="ECO:0007669"/>
    <property type="project" value="TreeGrafter"/>
</dbReference>
<dbReference type="GO" id="GO:0030011">
    <property type="term" value="P:maintenance of cell polarity"/>
    <property type="evidence" value="ECO:0007669"/>
    <property type="project" value="TreeGrafter"/>
</dbReference>
<dbReference type="GO" id="GO:0097038">
    <property type="term" value="C:perinuclear endoplasmic reticulum"/>
    <property type="evidence" value="ECO:0007669"/>
    <property type="project" value="TreeGrafter"/>
</dbReference>
<evidence type="ECO:0000313" key="3">
    <source>
        <dbReference type="EMBL" id="KUJ20077.1"/>
    </source>
</evidence>
<proteinExistence type="inferred from homology"/>
<dbReference type="GO" id="GO:0006897">
    <property type="term" value="P:endocytosis"/>
    <property type="evidence" value="ECO:0007669"/>
    <property type="project" value="TreeGrafter"/>
</dbReference>
<dbReference type="RefSeq" id="XP_018074432.1">
    <property type="nucleotide sequence ID" value="XM_018221917.1"/>
</dbReference>
<protein>
    <submittedName>
        <fullName evidence="3">Putative oxysterol-binding protein 1A</fullName>
    </submittedName>
</protein>
<dbReference type="Gene3D" id="3.30.70.3490">
    <property type="match status" value="1"/>
</dbReference>
<dbReference type="OrthoDB" id="1854502at2759"/>
<evidence type="ECO:0000256" key="2">
    <source>
        <dbReference type="ARBA" id="ARBA00022553"/>
    </source>
</evidence>
<keyword evidence="2" id="KW-0597">Phosphoprotein</keyword>
<dbReference type="SUPFAM" id="SSF144000">
    <property type="entry name" value="Oxysterol-binding protein-like"/>
    <property type="match status" value="1"/>
</dbReference>
<dbReference type="Gene3D" id="2.40.160.120">
    <property type="match status" value="1"/>
</dbReference>
<evidence type="ECO:0000313" key="4">
    <source>
        <dbReference type="Proteomes" id="UP000070700"/>
    </source>
</evidence>
<gene>
    <name evidence="3" type="ORF">LY89DRAFT_772887</name>
</gene>
<organism evidence="3 4">
    <name type="scientific">Mollisia scopiformis</name>
    <name type="common">Conifer needle endophyte fungus</name>
    <name type="synonym">Phialocephala scopiformis</name>
    <dbReference type="NCBI Taxonomy" id="149040"/>
    <lineage>
        <taxon>Eukaryota</taxon>
        <taxon>Fungi</taxon>
        <taxon>Dikarya</taxon>
        <taxon>Ascomycota</taxon>
        <taxon>Pezizomycotina</taxon>
        <taxon>Leotiomycetes</taxon>
        <taxon>Helotiales</taxon>
        <taxon>Mollisiaceae</taxon>
        <taxon>Mollisia</taxon>
    </lineage>
</organism>
<dbReference type="PANTHER" id="PTHR10972:SF205">
    <property type="entry name" value="OXYSTEROL-BINDING PROTEIN 1"/>
    <property type="match status" value="1"/>
</dbReference>
<dbReference type="GO" id="GO:0005886">
    <property type="term" value="C:plasma membrane"/>
    <property type="evidence" value="ECO:0007669"/>
    <property type="project" value="TreeGrafter"/>
</dbReference>
<dbReference type="GO" id="GO:0032934">
    <property type="term" value="F:sterol binding"/>
    <property type="evidence" value="ECO:0007669"/>
    <property type="project" value="TreeGrafter"/>
</dbReference>
<dbReference type="AlphaFoldDB" id="A0A194XJW4"/>
<name>A0A194XJW4_MOLSC</name>
<dbReference type="InParanoid" id="A0A194XJW4"/>
<dbReference type="Pfam" id="PF01237">
    <property type="entry name" value="Oxysterol_BP"/>
    <property type="match status" value="1"/>
</dbReference>
<dbReference type="GO" id="GO:0006887">
    <property type="term" value="P:exocytosis"/>
    <property type="evidence" value="ECO:0007669"/>
    <property type="project" value="TreeGrafter"/>
</dbReference>
<reference evidence="3 4" key="1">
    <citation type="submission" date="2015-10" db="EMBL/GenBank/DDBJ databases">
        <title>Full genome of DAOMC 229536 Phialocephala scopiformis, a fungal endophyte of spruce producing the potent anti-insectan compound rugulosin.</title>
        <authorList>
            <consortium name="DOE Joint Genome Institute"/>
            <person name="Walker A.K."/>
            <person name="Frasz S.L."/>
            <person name="Seifert K.A."/>
            <person name="Miller J.D."/>
            <person name="Mondo S.J."/>
            <person name="Labutti K."/>
            <person name="Lipzen A."/>
            <person name="Dockter R."/>
            <person name="Kennedy M."/>
            <person name="Grigoriev I.V."/>
            <person name="Spatafora J.W."/>
        </authorList>
    </citation>
    <scope>NUCLEOTIDE SEQUENCE [LARGE SCALE GENOMIC DNA]</scope>
    <source>
        <strain evidence="3 4">CBS 120377</strain>
    </source>
</reference>
<dbReference type="KEGG" id="psco:LY89DRAFT_772887"/>
<dbReference type="GeneID" id="28831643"/>
<accession>A0A194XJW4</accession>
<dbReference type="Proteomes" id="UP000070700">
    <property type="component" value="Unassembled WGS sequence"/>
</dbReference>
<dbReference type="InterPro" id="IPR000648">
    <property type="entry name" value="Oxysterol-bd"/>
</dbReference>
<comment type="similarity">
    <text evidence="1">Belongs to the OSBP family.</text>
</comment>
<dbReference type="InterPro" id="IPR037239">
    <property type="entry name" value="OSBP_sf"/>
</dbReference>
<keyword evidence="4" id="KW-1185">Reference proteome</keyword>
<evidence type="ECO:0000256" key="1">
    <source>
        <dbReference type="ARBA" id="ARBA00008842"/>
    </source>
</evidence>
<dbReference type="STRING" id="149040.A0A194XJW4"/>
<dbReference type="GO" id="GO:0005635">
    <property type="term" value="C:nuclear envelope"/>
    <property type="evidence" value="ECO:0007669"/>
    <property type="project" value="TreeGrafter"/>
</dbReference>
<dbReference type="EMBL" id="KQ947410">
    <property type="protein sequence ID" value="KUJ20077.1"/>
    <property type="molecule type" value="Genomic_DNA"/>
</dbReference>
<dbReference type="PANTHER" id="PTHR10972">
    <property type="entry name" value="OXYSTEROL-BINDING PROTEIN-RELATED"/>
    <property type="match status" value="1"/>
</dbReference>